<reference evidence="7" key="2">
    <citation type="submission" date="2025-09" db="UniProtKB">
        <authorList>
            <consortium name="Ensembl"/>
        </authorList>
    </citation>
    <scope>IDENTIFICATION</scope>
</reference>
<dbReference type="PANTHER" id="PTHR22906">
    <property type="entry name" value="PROPERDIN"/>
    <property type="match status" value="1"/>
</dbReference>
<evidence type="ECO:0000256" key="2">
    <source>
        <dbReference type="ARBA" id="ARBA00022525"/>
    </source>
</evidence>
<evidence type="ECO:0008006" key="9">
    <source>
        <dbReference type="Google" id="ProtNLM"/>
    </source>
</evidence>
<dbReference type="PANTHER" id="PTHR22906:SF43">
    <property type="entry name" value="PROPERDIN"/>
    <property type="match status" value="1"/>
</dbReference>
<evidence type="ECO:0000256" key="6">
    <source>
        <dbReference type="SAM" id="MobiDB-lite"/>
    </source>
</evidence>
<dbReference type="InterPro" id="IPR000884">
    <property type="entry name" value="TSP1_rpt"/>
</dbReference>
<reference evidence="7" key="1">
    <citation type="submission" date="2025-08" db="UniProtKB">
        <authorList>
            <consortium name="Ensembl"/>
        </authorList>
    </citation>
    <scope>IDENTIFICATION</scope>
</reference>
<evidence type="ECO:0000256" key="4">
    <source>
        <dbReference type="ARBA" id="ARBA00022737"/>
    </source>
</evidence>
<keyword evidence="5" id="KW-1015">Disulfide bond</keyword>
<keyword evidence="2" id="KW-0964">Secreted</keyword>
<evidence type="ECO:0000256" key="5">
    <source>
        <dbReference type="ARBA" id="ARBA00023157"/>
    </source>
</evidence>
<sequence>RCSPGCSAGTQTSSRHCSNPAPQHGGRGCPGHSQRQRPCPATEGCPEEEPWGEWSPWGPCSVSCGGGEQLRRRDCPPPGGCPGLALQSKTCNTHVCRGECPDCAGLNCSWTPWGPWAECSHSCGVGVQQRLRAYSPPGTGGQWCPGILSAYVQRRFCNLQACKGGRGSPAPQGGAPAPWGLCLALAGHQPPWHLMGLMPTPLCVPPPVAVDGAWSAWSPWSRCDRTCGGGRAVRSRSCTPSRGQAGGGGDRGTRCPVTCHLAIPGPEQCTWGAWSPCSQTCGTGLATREGSCPCPTPGTPGAPCNDSAGAGGSPRRELEACY</sequence>
<dbReference type="Proteomes" id="UP000694400">
    <property type="component" value="Unassembled WGS sequence"/>
</dbReference>
<feature type="region of interest" description="Disordered" evidence="6">
    <location>
        <begin position="1"/>
        <end position="33"/>
    </location>
</feature>
<dbReference type="SUPFAM" id="SSF82895">
    <property type="entry name" value="TSP-1 type 1 repeat"/>
    <property type="match status" value="5"/>
</dbReference>
<dbReference type="Pfam" id="PF00090">
    <property type="entry name" value="TSP_1"/>
    <property type="match status" value="5"/>
</dbReference>
<accession>A0A8B9T856</accession>
<evidence type="ECO:0000313" key="7">
    <source>
        <dbReference type="Ensembl" id="ENSAPLP00020016906.1"/>
    </source>
</evidence>
<dbReference type="InterPro" id="IPR052065">
    <property type="entry name" value="Compl_asym_regulator"/>
</dbReference>
<comment type="subcellular location">
    <subcellularLocation>
        <location evidence="1">Secreted</location>
    </subcellularLocation>
</comment>
<keyword evidence="3" id="KW-0732">Signal</keyword>
<feature type="compositionally biased region" description="Polar residues" evidence="6">
    <location>
        <begin position="8"/>
        <end position="21"/>
    </location>
</feature>
<evidence type="ECO:0000256" key="1">
    <source>
        <dbReference type="ARBA" id="ARBA00004613"/>
    </source>
</evidence>
<organism evidence="7 8">
    <name type="scientific">Anas platyrhynchos</name>
    <name type="common">Mallard</name>
    <name type="synonym">Anas boschas</name>
    <dbReference type="NCBI Taxonomy" id="8839"/>
    <lineage>
        <taxon>Eukaryota</taxon>
        <taxon>Metazoa</taxon>
        <taxon>Chordata</taxon>
        <taxon>Craniata</taxon>
        <taxon>Vertebrata</taxon>
        <taxon>Euteleostomi</taxon>
        <taxon>Archelosauria</taxon>
        <taxon>Archosauria</taxon>
        <taxon>Dinosauria</taxon>
        <taxon>Saurischia</taxon>
        <taxon>Theropoda</taxon>
        <taxon>Coelurosauria</taxon>
        <taxon>Aves</taxon>
        <taxon>Neognathae</taxon>
        <taxon>Galloanserae</taxon>
        <taxon>Anseriformes</taxon>
        <taxon>Anatidae</taxon>
        <taxon>Anatinae</taxon>
        <taxon>Anas</taxon>
    </lineage>
</organism>
<dbReference type="Gene3D" id="2.20.100.10">
    <property type="entry name" value="Thrombospondin type-1 (TSP1) repeat"/>
    <property type="match status" value="5"/>
</dbReference>
<keyword evidence="4" id="KW-0677">Repeat</keyword>
<dbReference type="Ensembl" id="ENSAPLT00020018257.1">
    <property type="protein sequence ID" value="ENSAPLP00020016906.1"/>
    <property type="gene ID" value="ENSAPLG00020012150.1"/>
</dbReference>
<evidence type="ECO:0000313" key="8">
    <source>
        <dbReference type="Proteomes" id="UP000694400"/>
    </source>
</evidence>
<dbReference type="SMART" id="SM00209">
    <property type="entry name" value="TSP1"/>
    <property type="match status" value="4"/>
</dbReference>
<dbReference type="AlphaFoldDB" id="A0A8B9T856"/>
<proteinExistence type="predicted"/>
<name>A0A8B9T856_ANAPL</name>
<dbReference type="PROSITE" id="PS50092">
    <property type="entry name" value="TSP1"/>
    <property type="match status" value="5"/>
</dbReference>
<dbReference type="InterPro" id="IPR036383">
    <property type="entry name" value="TSP1_rpt_sf"/>
</dbReference>
<protein>
    <recommendedName>
        <fullName evidence="9">SCO-spondin</fullName>
    </recommendedName>
</protein>
<evidence type="ECO:0000256" key="3">
    <source>
        <dbReference type="ARBA" id="ARBA00022729"/>
    </source>
</evidence>